<evidence type="ECO:0000313" key="9">
    <source>
        <dbReference type="EMBL" id="MDT0622964.1"/>
    </source>
</evidence>
<dbReference type="PANTHER" id="PTHR19328">
    <property type="entry name" value="HEDGEHOG-INTERACTING PROTEIN"/>
    <property type="match status" value="1"/>
</dbReference>
<keyword evidence="2" id="KW-0106">Calcium</keyword>
<dbReference type="Pfam" id="PF22633">
    <property type="entry name" value="F5_F8_type_C_2"/>
    <property type="match status" value="1"/>
</dbReference>
<dbReference type="Gene3D" id="2.120.10.30">
    <property type="entry name" value="TolB, C-terminal domain"/>
    <property type="match status" value="1"/>
</dbReference>
<gene>
    <name evidence="9" type="ORF">RM520_15160</name>
</gene>
<dbReference type="PANTHER" id="PTHR19328:SF13">
    <property type="entry name" value="HIPL1 PROTEIN"/>
    <property type="match status" value="1"/>
</dbReference>
<feature type="domain" description="Cytochrome c" evidence="8">
    <location>
        <begin position="592"/>
        <end position="783"/>
    </location>
</feature>
<evidence type="ECO:0000259" key="7">
    <source>
        <dbReference type="PROSITE" id="PS50022"/>
    </source>
</evidence>
<feature type="non-terminal residue" evidence="9">
    <location>
        <position position="976"/>
    </location>
</feature>
<dbReference type="Pfam" id="PF07995">
    <property type="entry name" value="GSDH"/>
    <property type="match status" value="2"/>
</dbReference>
<evidence type="ECO:0000256" key="1">
    <source>
        <dbReference type="ARBA" id="ARBA00022723"/>
    </source>
</evidence>
<name>A0ABU3BLD6_9FLAO</name>
<proteinExistence type="predicted"/>
<dbReference type="SMART" id="SM00607">
    <property type="entry name" value="FTP"/>
    <property type="match status" value="1"/>
</dbReference>
<accession>A0ABU3BLD6</accession>
<protein>
    <submittedName>
        <fullName evidence="9">PQQ-dependent sugar dehydrogenase</fullName>
    </submittedName>
</protein>
<sequence length="976" mass="108108">MTKPINLRFKVLRFIAITLGILSISFVPFFFAPGLENPEPIGTFLNQQFPADPPSSSPYRVAFPNITFNTPTTFSYLPVVDKFMVGQREGSLHWFDNNETTTQKNLLINLSDEVGEVWDGGLLGAAVHPEFGLNNNNYIYIWFTTEDSLGREYPDFPGNYNCFSEDYWGNFLKLVRFEINVNDISIVPNSRLDMMVLRMYGTTHRGGGMVFGNDGFLYLTTGDQTGASKAQEITSNLDGGVLRLDVDQDATKSHPPTRLMPDDAGEIDEVSGVGYWIPNDNPFVSATGDNFEEYYTIGHRNPFRLTKDQLTGELFIGEVGRSTHEEINVVVKGENYGWPVFEGYADGLNCVPMYDDMTQKGPLVAFPRSEMNAIIGGYVYRGTENPALYGKYLCADYGDGEEIYAVDPQTGSYEFISNFLPENVIGFGENPNGELYIMQFGNDTHLYQIVPSATNAVNVPQKLSETGAFSDLNSLTPTQGLIPYELIESFWSDGAEKKRWMAIPNDGTHDTPAEQIKFSENGVWEFPIGTVLVKHFEMPIDENNPSLTRRLETRFSVKANDGNFYFLTYKWNSAGTDADLLSFGLDEQININLAAGGTKTINWRYPSNSECISCHNNTSKGSLGPRTRYLNSDYTYPQTGATGNQLITLSHLGILDENIDASDVSSFLTYKALDDQNATLDEKARSYLDLNCAYCHQPGTGNRAQFDLRLQNTLQETILLTSGVNTSLGIEGEAIIVPGDASKSILYHRMNSTQPGIAMPPLAKGQIHDEAVSLINDWINQLDENSDNGLCQNSTNLALNKAASQSSTYGNGVAGIAVDGNTVGTSPWDADLQHTISGQSQPWWQVDLGSQNQIEQIIIYNRTDKLQNRLNNFHIFISANPYDVNASLQDLINDTSITDIFYEGEAGLQETFGVIADGRYVRIQLSGENESLHMAEVMVMGCDKQSNDLCQGVALPLIEVTGPFTTNDDIQTLIAN</sequence>
<dbReference type="InterPro" id="IPR008979">
    <property type="entry name" value="Galactose-bd-like_sf"/>
</dbReference>
<feature type="domain" description="F5/8 type C" evidence="7">
    <location>
        <begin position="783"/>
        <end position="942"/>
    </location>
</feature>
<comment type="caution">
    <text evidence="9">The sequence shown here is derived from an EMBL/GenBank/DDBJ whole genome shotgun (WGS) entry which is preliminary data.</text>
</comment>
<keyword evidence="6" id="KW-0472">Membrane</keyword>
<dbReference type="SUPFAM" id="SSF48695">
    <property type="entry name" value="Multiheme cytochromes"/>
    <property type="match status" value="1"/>
</dbReference>
<keyword evidence="6" id="KW-0812">Transmembrane</keyword>
<dbReference type="InterPro" id="IPR011041">
    <property type="entry name" value="Quinoprot_gluc/sorb_DH_b-prop"/>
</dbReference>
<keyword evidence="10" id="KW-1185">Reference proteome</keyword>
<dbReference type="PROSITE" id="PS50022">
    <property type="entry name" value="FA58C_3"/>
    <property type="match status" value="1"/>
</dbReference>
<dbReference type="InterPro" id="IPR006585">
    <property type="entry name" value="FTP1"/>
</dbReference>
<evidence type="ECO:0000256" key="4">
    <source>
        <dbReference type="ARBA" id="ARBA00023157"/>
    </source>
</evidence>
<dbReference type="PROSITE" id="PS51007">
    <property type="entry name" value="CYTC"/>
    <property type="match status" value="1"/>
</dbReference>
<keyword evidence="4" id="KW-1015">Disulfide bond</keyword>
<dbReference type="InterPro" id="IPR036280">
    <property type="entry name" value="Multihaem_cyt_sf"/>
</dbReference>
<keyword evidence="6" id="KW-1133">Transmembrane helix</keyword>
<organism evidence="9 10">
    <name type="scientific">Croceitalea vernalis</name>
    <dbReference type="NCBI Taxonomy" id="3075599"/>
    <lineage>
        <taxon>Bacteria</taxon>
        <taxon>Pseudomonadati</taxon>
        <taxon>Bacteroidota</taxon>
        <taxon>Flavobacteriia</taxon>
        <taxon>Flavobacteriales</taxon>
        <taxon>Flavobacteriaceae</taxon>
        <taxon>Croceitalea</taxon>
    </lineage>
</organism>
<keyword evidence="1 5" id="KW-0479">Metal-binding</keyword>
<dbReference type="InterPro" id="IPR012938">
    <property type="entry name" value="Glc/Sorbosone_DH"/>
</dbReference>
<dbReference type="InterPro" id="IPR009056">
    <property type="entry name" value="Cyt_c-like_dom"/>
</dbReference>
<dbReference type="SUPFAM" id="SSF49785">
    <property type="entry name" value="Galactose-binding domain-like"/>
    <property type="match status" value="1"/>
</dbReference>
<evidence type="ECO:0000256" key="6">
    <source>
        <dbReference type="SAM" id="Phobius"/>
    </source>
</evidence>
<dbReference type="RefSeq" id="WP_311388556.1">
    <property type="nucleotide sequence ID" value="NZ_JAVRHU010000011.1"/>
</dbReference>
<dbReference type="SUPFAM" id="SSF50952">
    <property type="entry name" value="Soluble quinoprotein glucose dehydrogenase"/>
    <property type="match status" value="1"/>
</dbReference>
<dbReference type="InterPro" id="IPR000421">
    <property type="entry name" value="FA58C"/>
</dbReference>
<dbReference type="Gene3D" id="2.60.120.260">
    <property type="entry name" value="Galactose-binding domain-like"/>
    <property type="match status" value="1"/>
</dbReference>
<evidence type="ECO:0000256" key="2">
    <source>
        <dbReference type="ARBA" id="ARBA00022837"/>
    </source>
</evidence>
<evidence type="ECO:0000256" key="5">
    <source>
        <dbReference type="PROSITE-ProRule" id="PRU00433"/>
    </source>
</evidence>
<keyword evidence="5" id="KW-0349">Heme</keyword>
<dbReference type="Proteomes" id="UP001250662">
    <property type="component" value="Unassembled WGS sequence"/>
</dbReference>
<dbReference type="InterPro" id="IPR011042">
    <property type="entry name" value="6-blade_b-propeller_TolB-like"/>
</dbReference>
<evidence type="ECO:0000313" key="10">
    <source>
        <dbReference type="Proteomes" id="UP001250662"/>
    </source>
</evidence>
<feature type="transmembrane region" description="Helical" evidence="6">
    <location>
        <begin position="12"/>
        <end position="31"/>
    </location>
</feature>
<keyword evidence="3 5" id="KW-0408">Iron</keyword>
<evidence type="ECO:0000259" key="8">
    <source>
        <dbReference type="PROSITE" id="PS51007"/>
    </source>
</evidence>
<evidence type="ECO:0000256" key="3">
    <source>
        <dbReference type="ARBA" id="ARBA00023004"/>
    </source>
</evidence>
<dbReference type="EMBL" id="JAVRHU010000011">
    <property type="protein sequence ID" value="MDT0622964.1"/>
    <property type="molecule type" value="Genomic_DNA"/>
</dbReference>
<reference evidence="9 10" key="1">
    <citation type="submission" date="2023-09" db="EMBL/GenBank/DDBJ databases">
        <authorList>
            <person name="Rey-Velasco X."/>
        </authorList>
    </citation>
    <scope>NUCLEOTIDE SEQUENCE [LARGE SCALE GENOMIC DNA]</scope>
    <source>
        <strain evidence="9 10">P007</strain>
    </source>
</reference>